<evidence type="ECO:0000313" key="1">
    <source>
        <dbReference type="EMBL" id="KAI3704029.1"/>
    </source>
</evidence>
<proteinExistence type="predicted"/>
<evidence type="ECO:0000313" key="2">
    <source>
        <dbReference type="Proteomes" id="UP001056120"/>
    </source>
</evidence>
<gene>
    <name evidence="1" type="ORF">L1987_74234</name>
</gene>
<keyword evidence="2" id="KW-1185">Reference proteome</keyword>
<sequence length="71" mass="8185">MLIEKHTLSNDMDACMDKPETLGWEELDAKYQTMLLLFGDILATRVNERIRDLNSTLAGHAHARIVAWNMR</sequence>
<dbReference type="EMBL" id="CM042042">
    <property type="protein sequence ID" value="KAI3704029.1"/>
    <property type="molecule type" value="Genomic_DNA"/>
</dbReference>
<organism evidence="1 2">
    <name type="scientific">Smallanthus sonchifolius</name>
    <dbReference type="NCBI Taxonomy" id="185202"/>
    <lineage>
        <taxon>Eukaryota</taxon>
        <taxon>Viridiplantae</taxon>
        <taxon>Streptophyta</taxon>
        <taxon>Embryophyta</taxon>
        <taxon>Tracheophyta</taxon>
        <taxon>Spermatophyta</taxon>
        <taxon>Magnoliopsida</taxon>
        <taxon>eudicotyledons</taxon>
        <taxon>Gunneridae</taxon>
        <taxon>Pentapetalae</taxon>
        <taxon>asterids</taxon>
        <taxon>campanulids</taxon>
        <taxon>Asterales</taxon>
        <taxon>Asteraceae</taxon>
        <taxon>Asteroideae</taxon>
        <taxon>Heliantheae alliance</taxon>
        <taxon>Millerieae</taxon>
        <taxon>Smallanthus</taxon>
    </lineage>
</organism>
<comment type="caution">
    <text evidence="1">The sequence shown here is derived from an EMBL/GenBank/DDBJ whole genome shotgun (WGS) entry which is preliminary data.</text>
</comment>
<protein>
    <submittedName>
        <fullName evidence="1">Uncharacterized protein</fullName>
    </submittedName>
</protein>
<accession>A0ACB9A242</accession>
<name>A0ACB9A242_9ASTR</name>
<reference evidence="1 2" key="2">
    <citation type="journal article" date="2022" name="Mol. Ecol. Resour.">
        <title>The genomes of chicory, endive, great burdock and yacon provide insights into Asteraceae paleo-polyploidization history and plant inulin production.</title>
        <authorList>
            <person name="Fan W."/>
            <person name="Wang S."/>
            <person name="Wang H."/>
            <person name="Wang A."/>
            <person name="Jiang F."/>
            <person name="Liu H."/>
            <person name="Zhao H."/>
            <person name="Xu D."/>
            <person name="Zhang Y."/>
        </authorList>
    </citation>
    <scope>NUCLEOTIDE SEQUENCE [LARGE SCALE GENOMIC DNA]</scope>
    <source>
        <strain evidence="2">cv. Yunnan</strain>
        <tissue evidence="1">Leaves</tissue>
    </source>
</reference>
<dbReference type="Proteomes" id="UP001056120">
    <property type="component" value="Linkage Group LG25"/>
</dbReference>
<reference evidence="2" key="1">
    <citation type="journal article" date="2022" name="Mol. Ecol. Resour.">
        <title>The genomes of chicory, endive, great burdock and yacon provide insights into Asteraceae palaeo-polyploidization history and plant inulin production.</title>
        <authorList>
            <person name="Fan W."/>
            <person name="Wang S."/>
            <person name="Wang H."/>
            <person name="Wang A."/>
            <person name="Jiang F."/>
            <person name="Liu H."/>
            <person name="Zhao H."/>
            <person name="Xu D."/>
            <person name="Zhang Y."/>
        </authorList>
    </citation>
    <scope>NUCLEOTIDE SEQUENCE [LARGE SCALE GENOMIC DNA]</scope>
    <source>
        <strain evidence="2">cv. Yunnan</strain>
    </source>
</reference>